<dbReference type="InterPro" id="IPR011333">
    <property type="entry name" value="SKP1/BTB/POZ_sf"/>
</dbReference>
<evidence type="ECO:0000259" key="1">
    <source>
        <dbReference type="PROSITE" id="PS50097"/>
    </source>
</evidence>
<dbReference type="SUPFAM" id="SSF54695">
    <property type="entry name" value="POZ domain"/>
    <property type="match status" value="1"/>
</dbReference>
<dbReference type="Pfam" id="PF00651">
    <property type="entry name" value="BTB"/>
    <property type="match status" value="1"/>
</dbReference>
<organism evidence="2 3">
    <name type="scientific">Strongyloides venezuelensis</name>
    <name type="common">Threadworm</name>
    <dbReference type="NCBI Taxonomy" id="75913"/>
    <lineage>
        <taxon>Eukaryota</taxon>
        <taxon>Metazoa</taxon>
        <taxon>Ecdysozoa</taxon>
        <taxon>Nematoda</taxon>
        <taxon>Chromadorea</taxon>
        <taxon>Rhabditida</taxon>
        <taxon>Tylenchina</taxon>
        <taxon>Panagrolaimomorpha</taxon>
        <taxon>Strongyloidoidea</taxon>
        <taxon>Strongyloididae</taxon>
        <taxon>Strongyloides</taxon>
    </lineage>
</organism>
<evidence type="ECO:0000313" key="2">
    <source>
        <dbReference type="Proteomes" id="UP000035680"/>
    </source>
</evidence>
<dbReference type="InterPro" id="IPR000210">
    <property type="entry name" value="BTB/POZ_dom"/>
</dbReference>
<reference evidence="3" key="2">
    <citation type="submission" date="2015-08" db="UniProtKB">
        <authorList>
            <consortium name="WormBaseParasite"/>
        </authorList>
    </citation>
    <scope>IDENTIFICATION</scope>
</reference>
<protein>
    <submittedName>
        <fullName evidence="3">BTB domain-containing protein</fullName>
    </submittedName>
</protein>
<accession>A0A0K0F747</accession>
<dbReference type="STRING" id="75913.A0A0K0F747"/>
<dbReference type="WBParaSite" id="SVE_0464300.1">
    <property type="protein sequence ID" value="SVE_0464300.1"/>
    <property type="gene ID" value="SVE_0464300"/>
</dbReference>
<reference evidence="2" key="1">
    <citation type="submission" date="2014-07" db="EMBL/GenBank/DDBJ databases">
        <authorList>
            <person name="Martin A.A"/>
            <person name="De Silva N."/>
        </authorList>
    </citation>
    <scope>NUCLEOTIDE SEQUENCE</scope>
</reference>
<name>A0A0K0F747_STRVS</name>
<dbReference type="PROSITE" id="PS50097">
    <property type="entry name" value="BTB"/>
    <property type="match status" value="1"/>
</dbReference>
<keyword evidence="2" id="KW-1185">Reference proteome</keyword>
<sequence length="599" mass="71338">MSKKGEVKAIGYDLSSRDAFFMKIIDVIEKNGHCLTPLELEHSEMYLSGDKLPKKYFDLGRSAFLYYLYTYNLSFEDAFENKYMERKDNFIQLIFHDGSLVATKEFLSNFFKYFELRFNFDGKECEDVVEIEGHSASHFLQIMKYFYGKRISFNLENVVELYKLSTYFMVENTFLNRLVDYIKYFFPKIMKTRSFYENTSLFDSGYLIEIGKYLYCNSIEDFYDMKRLLYLYKHKQSEGQFDYEAETFTMGTLSYRFDVPMSYAVLEVGNGSNSKIVLNRIGGYGNASEFEFRAEHTLVSKIFTSGNELFVFLYDNIGYSVCYLKLIGNETRPFLYFDVPLEPNTKHKIIPYKDRFLVIINPHTLREYNHVAPDCNIEFQIFQQSRRLYDSTKSIDILFEPQNECFQNFTLKKMYFDIGKHELNDYFIFESEDYIYFLLTSRPLNNEANFFRVNINTCIKEILEGPKKTVDPCCYCNYNSTLFFVQKPKREDSGKQSRKDSLKTIEGYCYDIKEKIWGTYKQPYVEYTQLNVALEIVNGLMHFFIIKKRSEYRRIQEVILCYTPDTEASWTEVRNKIYDTPQLSEYATQYYRLIRRPGF</sequence>
<evidence type="ECO:0000313" key="3">
    <source>
        <dbReference type="WBParaSite" id="SVE_0464300.1"/>
    </source>
</evidence>
<feature type="domain" description="BTB" evidence="1">
    <location>
        <begin position="87"/>
        <end position="155"/>
    </location>
</feature>
<dbReference type="CDD" id="cd18186">
    <property type="entry name" value="BTB_POZ_ZBTB_KLHL-like"/>
    <property type="match status" value="1"/>
</dbReference>
<dbReference type="Proteomes" id="UP000035680">
    <property type="component" value="Unassembled WGS sequence"/>
</dbReference>
<proteinExistence type="predicted"/>
<dbReference type="AlphaFoldDB" id="A0A0K0F747"/>
<dbReference type="Gene3D" id="3.30.710.10">
    <property type="entry name" value="Potassium Channel Kv1.1, Chain A"/>
    <property type="match status" value="1"/>
</dbReference>